<evidence type="ECO:0000256" key="1">
    <source>
        <dbReference type="SAM" id="Phobius"/>
    </source>
</evidence>
<feature type="transmembrane region" description="Helical" evidence="1">
    <location>
        <begin position="62"/>
        <end position="79"/>
    </location>
</feature>
<keyword evidence="3" id="KW-1185">Reference proteome</keyword>
<evidence type="ECO:0000313" key="2">
    <source>
        <dbReference type="EMBL" id="OEH79572.1"/>
    </source>
</evidence>
<proteinExistence type="predicted"/>
<keyword evidence="1" id="KW-1133">Transmembrane helix</keyword>
<dbReference type="EMBL" id="JROU02000347">
    <property type="protein sequence ID" value="OEH79572.1"/>
    <property type="molecule type" value="Genomic_DNA"/>
</dbReference>
<keyword evidence="1" id="KW-0812">Transmembrane</keyword>
<comment type="caution">
    <text evidence="2">The sequence shown here is derived from an EMBL/GenBank/DDBJ whole genome shotgun (WGS) entry which is preliminary data.</text>
</comment>
<dbReference type="InParanoid" id="A0A1D3D7Z8"/>
<reference evidence="2 3" key="1">
    <citation type="journal article" date="2016" name="BMC Genomics">
        <title>Comparative genomics reveals Cyclospora cayetanensis possesses coccidia-like metabolism and invasion components but unique surface antigens.</title>
        <authorList>
            <person name="Liu S."/>
            <person name="Wang L."/>
            <person name="Zheng H."/>
            <person name="Xu Z."/>
            <person name="Roellig D.M."/>
            <person name="Li N."/>
            <person name="Frace M.A."/>
            <person name="Tang K."/>
            <person name="Arrowood M.J."/>
            <person name="Moss D.M."/>
            <person name="Zhang L."/>
            <person name="Feng Y."/>
            <person name="Xiao L."/>
        </authorList>
    </citation>
    <scope>NUCLEOTIDE SEQUENCE [LARGE SCALE GENOMIC DNA]</scope>
    <source>
        <strain evidence="2 3">CHN_HEN01</strain>
    </source>
</reference>
<gene>
    <name evidence="2" type="ORF">cyc_05122</name>
</gene>
<keyword evidence="1" id="KW-0472">Membrane</keyword>
<dbReference type="VEuPathDB" id="ToxoDB:cyc_05122"/>
<dbReference type="Proteomes" id="UP000095192">
    <property type="component" value="Unassembled WGS sequence"/>
</dbReference>
<evidence type="ECO:0000313" key="3">
    <source>
        <dbReference type="Proteomes" id="UP000095192"/>
    </source>
</evidence>
<protein>
    <submittedName>
        <fullName evidence="2">Uncharacterized protein</fullName>
    </submittedName>
</protein>
<organism evidence="2 3">
    <name type="scientific">Cyclospora cayetanensis</name>
    <dbReference type="NCBI Taxonomy" id="88456"/>
    <lineage>
        <taxon>Eukaryota</taxon>
        <taxon>Sar</taxon>
        <taxon>Alveolata</taxon>
        <taxon>Apicomplexa</taxon>
        <taxon>Conoidasida</taxon>
        <taxon>Coccidia</taxon>
        <taxon>Eucoccidiorida</taxon>
        <taxon>Eimeriorina</taxon>
        <taxon>Eimeriidae</taxon>
        <taxon>Cyclospora</taxon>
    </lineage>
</organism>
<name>A0A1D3D7Z8_9EIME</name>
<accession>A0A1D3D7Z8</accession>
<feature type="transmembrane region" description="Helical" evidence="1">
    <location>
        <begin position="146"/>
        <end position="169"/>
    </location>
</feature>
<sequence>MPVCRRQSFSSIVEPTAAAYGGGAAARKSSNNNTDGIDELEEATAEHCVSTAQQMLRLMLQVVRACVMAMACAIGWKIVGCHINLQARAFSLVVLLLRLLQLQLLDLLLVPLQQGNPAAALAAIGRSLEAYLPFVPGSCSTPQQPFTAVATVGVLDPLGALVAFITAFVRRGFL</sequence>
<dbReference type="AlphaFoldDB" id="A0A1D3D7Z8"/>